<dbReference type="Gene3D" id="2.40.160.60">
    <property type="entry name" value="Outer membrane protein transport protein (OMPP1/FadL/TodX)"/>
    <property type="match status" value="1"/>
</dbReference>
<reference evidence="1" key="1">
    <citation type="submission" date="2023-03" db="EMBL/GenBank/DDBJ databases">
        <title>Andean soil-derived lignocellulolytic bacterial consortium as a source of novel taxa and putative plastic-active enzymes.</title>
        <authorList>
            <person name="Diaz-Garcia L."/>
            <person name="Chuvochina M."/>
            <person name="Feuerriegel G."/>
            <person name="Bunk B."/>
            <person name="Sproer C."/>
            <person name="Streit W.R."/>
            <person name="Rodriguez L.M."/>
            <person name="Overmann J."/>
            <person name="Jimenez D.J."/>
        </authorList>
    </citation>
    <scope>NUCLEOTIDE SEQUENCE</scope>
    <source>
        <strain evidence="1">MAG 7</strain>
    </source>
</reference>
<dbReference type="Proteomes" id="UP001220610">
    <property type="component" value="Chromosome"/>
</dbReference>
<proteinExistence type="predicted"/>
<organism evidence="1 2">
    <name type="scientific">Candidatus Pseudobacter hemicellulosilyticus</name>
    <dbReference type="NCBI Taxonomy" id="3121375"/>
    <lineage>
        <taxon>Bacteria</taxon>
        <taxon>Pseudomonadati</taxon>
        <taxon>Bacteroidota</taxon>
        <taxon>Chitinophagia</taxon>
        <taxon>Chitinophagales</taxon>
        <taxon>Chitinophagaceae</taxon>
        <taxon>Pseudobacter</taxon>
    </lineage>
</organism>
<dbReference type="EMBL" id="CP119311">
    <property type="protein sequence ID" value="WEK36733.1"/>
    <property type="molecule type" value="Genomic_DNA"/>
</dbReference>
<gene>
    <name evidence="1" type="ORF">P0Y53_04395</name>
</gene>
<evidence type="ECO:0000313" key="1">
    <source>
        <dbReference type="EMBL" id="WEK36733.1"/>
    </source>
</evidence>
<evidence type="ECO:0000313" key="2">
    <source>
        <dbReference type="Proteomes" id="UP001220610"/>
    </source>
</evidence>
<name>A0AAJ5WWA4_9BACT</name>
<dbReference type="AlphaFoldDB" id="A0AAJ5WWA4"/>
<sequence length="415" mass="46814">MAQAQTENSPYSRYGLGDLVPTQNMATRGIGGVSAAYFDQTSINFVNPASYGRLQSTILDIGVEWNTRTLKATDPVRKFNSYSPNISYVQLAFPIKKNGGWGINLGLRPITRINYKITDQDSLYRPGFTDTLDVNTLYEGSGGTYQAHVGTGFRIARNFTAGINVGYTFGSKDYSTKTTLVDTSTFYYKSNHQRRTSYGGFLFNAGLQYVAKLNKSTFLQMGVYGNLEQNFNAKEDYRVHTFEYNANGGIDTIDNASRQDIDGKIKYPASYGAGLILNKPGKFLIGVDYVMQKWSDYRFYDQKDLVDDSWELRIGGMLAPSGGKTYWTNVGYRAGFNFGQDYIFVNEKELKKWGMSLGVALPMRKPAYTNQFSVINITAEYGQRGNNDNPIRENYFRLGVGFSLTDIWFLKRKYD</sequence>
<evidence type="ECO:0008006" key="3">
    <source>
        <dbReference type="Google" id="ProtNLM"/>
    </source>
</evidence>
<protein>
    <recommendedName>
        <fullName evidence="3">Long-chain fatty acid transport protein</fullName>
    </recommendedName>
</protein>
<dbReference type="SUPFAM" id="SSF56935">
    <property type="entry name" value="Porins"/>
    <property type="match status" value="1"/>
</dbReference>
<accession>A0AAJ5WWA4</accession>